<dbReference type="InterPro" id="IPR003838">
    <property type="entry name" value="ABC3_permease_C"/>
</dbReference>
<protein>
    <recommendedName>
        <fullName evidence="8">ABC3 transporter permease C-terminal domain-containing protein</fullName>
    </recommendedName>
</protein>
<keyword evidence="4 7" id="KW-1133">Transmembrane helix</keyword>
<dbReference type="AlphaFoldDB" id="X0UDI2"/>
<dbReference type="GO" id="GO:0005886">
    <property type="term" value="C:plasma membrane"/>
    <property type="evidence" value="ECO:0007669"/>
    <property type="project" value="UniProtKB-SubCell"/>
</dbReference>
<sequence>SQTDQIAEQLRAASREAKAGMNIFPLSELLGTLTALISSTKVFVLAIVAVALLVGGVGVLTTILMTVHERTQEIGMMKAMGAGRLDVFRLIWLETLLLTLAGGVAGIGLAVVSARGVVAILHHVLPYAPSDFALGFSADTLWLCLGVSVILGLLAGSYPALRAASISPIEAIGGGAT</sequence>
<organism evidence="9">
    <name type="scientific">marine sediment metagenome</name>
    <dbReference type="NCBI Taxonomy" id="412755"/>
    <lineage>
        <taxon>unclassified sequences</taxon>
        <taxon>metagenomes</taxon>
        <taxon>ecological metagenomes</taxon>
    </lineage>
</organism>
<dbReference type="InterPro" id="IPR050250">
    <property type="entry name" value="Macrolide_Exporter_MacB"/>
</dbReference>
<name>X0UDI2_9ZZZZ</name>
<evidence type="ECO:0000256" key="4">
    <source>
        <dbReference type="ARBA" id="ARBA00022989"/>
    </source>
</evidence>
<evidence type="ECO:0000259" key="8">
    <source>
        <dbReference type="Pfam" id="PF02687"/>
    </source>
</evidence>
<keyword evidence="5 7" id="KW-0472">Membrane</keyword>
<comment type="subcellular location">
    <subcellularLocation>
        <location evidence="1">Cell membrane</location>
        <topology evidence="1">Multi-pass membrane protein</topology>
    </subcellularLocation>
</comment>
<evidence type="ECO:0000256" key="3">
    <source>
        <dbReference type="ARBA" id="ARBA00022692"/>
    </source>
</evidence>
<feature type="transmembrane region" description="Helical" evidence="7">
    <location>
        <begin position="43"/>
        <end position="67"/>
    </location>
</feature>
<keyword evidence="2" id="KW-1003">Cell membrane</keyword>
<proteinExistence type="inferred from homology"/>
<feature type="non-terminal residue" evidence="9">
    <location>
        <position position="1"/>
    </location>
</feature>
<gene>
    <name evidence="9" type="ORF">S01H1_24668</name>
</gene>
<dbReference type="PANTHER" id="PTHR30572:SF4">
    <property type="entry name" value="ABC TRANSPORTER PERMEASE YTRF"/>
    <property type="match status" value="1"/>
</dbReference>
<keyword evidence="3 7" id="KW-0812">Transmembrane</keyword>
<feature type="domain" description="ABC3 transporter permease C-terminal" evidence="8">
    <location>
        <begin position="46"/>
        <end position="168"/>
    </location>
</feature>
<evidence type="ECO:0000313" key="9">
    <source>
        <dbReference type="EMBL" id="GAF97376.1"/>
    </source>
</evidence>
<dbReference type="Pfam" id="PF02687">
    <property type="entry name" value="FtsX"/>
    <property type="match status" value="1"/>
</dbReference>
<evidence type="ECO:0000256" key="5">
    <source>
        <dbReference type="ARBA" id="ARBA00023136"/>
    </source>
</evidence>
<evidence type="ECO:0000256" key="7">
    <source>
        <dbReference type="SAM" id="Phobius"/>
    </source>
</evidence>
<evidence type="ECO:0000256" key="2">
    <source>
        <dbReference type="ARBA" id="ARBA00022475"/>
    </source>
</evidence>
<evidence type="ECO:0000256" key="1">
    <source>
        <dbReference type="ARBA" id="ARBA00004651"/>
    </source>
</evidence>
<feature type="transmembrane region" description="Helical" evidence="7">
    <location>
        <begin position="87"/>
        <end position="112"/>
    </location>
</feature>
<dbReference type="EMBL" id="BARS01014841">
    <property type="protein sequence ID" value="GAF97376.1"/>
    <property type="molecule type" value="Genomic_DNA"/>
</dbReference>
<dbReference type="GO" id="GO:0022857">
    <property type="term" value="F:transmembrane transporter activity"/>
    <property type="evidence" value="ECO:0007669"/>
    <property type="project" value="TreeGrafter"/>
</dbReference>
<feature type="transmembrane region" description="Helical" evidence="7">
    <location>
        <begin position="132"/>
        <end position="155"/>
    </location>
</feature>
<accession>X0UDI2</accession>
<feature type="transmembrane region" description="Helical" evidence="7">
    <location>
        <begin position="19"/>
        <end position="37"/>
    </location>
</feature>
<reference evidence="9" key="1">
    <citation type="journal article" date="2014" name="Front. Microbiol.">
        <title>High frequency of phylogenetically diverse reductive dehalogenase-homologous genes in deep subseafloor sedimentary metagenomes.</title>
        <authorList>
            <person name="Kawai M."/>
            <person name="Futagami T."/>
            <person name="Toyoda A."/>
            <person name="Takaki Y."/>
            <person name="Nishi S."/>
            <person name="Hori S."/>
            <person name="Arai W."/>
            <person name="Tsubouchi T."/>
            <person name="Morono Y."/>
            <person name="Uchiyama I."/>
            <person name="Ito T."/>
            <person name="Fujiyama A."/>
            <person name="Inagaki F."/>
            <person name="Takami H."/>
        </authorList>
    </citation>
    <scope>NUCLEOTIDE SEQUENCE</scope>
    <source>
        <strain evidence="9">Expedition CK06-06</strain>
    </source>
</reference>
<comment type="similarity">
    <text evidence="6">Belongs to the ABC-4 integral membrane protein family.</text>
</comment>
<dbReference type="PANTHER" id="PTHR30572">
    <property type="entry name" value="MEMBRANE COMPONENT OF TRANSPORTER-RELATED"/>
    <property type="match status" value="1"/>
</dbReference>
<comment type="caution">
    <text evidence="9">The sequence shown here is derived from an EMBL/GenBank/DDBJ whole genome shotgun (WGS) entry which is preliminary data.</text>
</comment>
<evidence type="ECO:0000256" key="6">
    <source>
        <dbReference type="ARBA" id="ARBA00038076"/>
    </source>
</evidence>